<evidence type="ECO:0000313" key="4">
    <source>
        <dbReference type="EMBL" id="USE79327.1"/>
    </source>
</evidence>
<feature type="domain" description="Carboxymuconolactone decarboxylase-like" evidence="2">
    <location>
        <begin position="59"/>
        <end position="109"/>
    </location>
</feature>
<evidence type="ECO:0000313" key="6">
    <source>
        <dbReference type="Proteomes" id="UP001056648"/>
    </source>
</evidence>
<accession>A0A6N1BF96</accession>
<dbReference type="InterPro" id="IPR003779">
    <property type="entry name" value="CMD-like"/>
</dbReference>
<keyword evidence="3" id="KW-0575">Peroxidase</keyword>
<feature type="compositionally biased region" description="Low complexity" evidence="1">
    <location>
        <begin position="1"/>
        <end position="15"/>
    </location>
</feature>
<proteinExistence type="predicted"/>
<reference evidence="4" key="2">
    <citation type="submission" date="2022-06" db="EMBL/GenBank/DDBJ databases">
        <title>Complete genome sequence and characterization of Cupriavidus gilardii QJ1 isolated from contaminating cells.</title>
        <authorList>
            <person name="Qi J."/>
        </authorList>
    </citation>
    <scope>NUCLEOTIDE SEQUENCE</scope>
    <source>
        <strain evidence="4">QJ1</strain>
    </source>
</reference>
<dbReference type="NCBIfam" id="TIGR01926">
    <property type="entry name" value="peroxid_rel"/>
    <property type="match status" value="1"/>
</dbReference>
<feature type="region of interest" description="Disordered" evidence="1">
    <location>
        <begin position="1"/>
        <end position="26"/>
    </location>
</feature>
<dbReference type="NCBIfam" id="TIGR00778">
    <property type="entry name" value="ahpD_dom"/>
    <property type="match status" value="1"/>
</dbReference>
<dbReference type="Pfam" id="PF02627">
    <property type="entry name" value="CMD"/>
    <property type="match status" value="1"/>
</dbReference>
<dbReference type="EMBL" id="JABEMD010000001">
    <property type="protein sequence ID" value="NNH09372.1"/>
    <property type="molecule type" value="Genomic_DNA"/>
</dbReference>
<dbReference type="GeneID" id="70689516"/>
<reference evidence="3 5" key="1">
    <citation type="submission" date="2020-05" db="EMBL/GenBank/DDBJ databases">
        <title>MicrobeNet Type strains.</title>
        <authorList>
            <person name="Nicholson A.C."/>
        </authorList>
    </citation>
    <scope>NUCLEOTIDE SEQUENCE [LARGE SCALE GENOMIC DNA]</scope>
    <source>
        <strain evidence="3 5">ATCC 700815</strain>
    </source>
</reference>
<dbReference type="Proteomes" id="UP001056648">
    <property type="component" value="Chromosome 2"/>
</dbReference>
<dbReference type="PANTHER" id="PTHR35446">
    <property type="entry name" value="SI:CH211-175M2.5"/>
    <property type="match status" value="1"/>
</dbReference>
<dbReference type="InterPro" id="IPR029032">
    <property type="entry name" value="AhpD-like"/>
</dbReference>
<dbReference type="Proteomes" id="UP000542973">
    <property type="component" value="Unassembled WGS sequence"/>
</dbReference>
<gene>
    <name evidence="3" type="ORF">HLB16_00560</name>
    <name evidence="4" type="ORF">NDR89_22235</name>
</gene>
<dbReference type="Gene3D" id="1.20.5.810">
    <property type="entry name" value="AhpD-like"/>
    <property type="match status" value="1"/>
</dbReference>
<name>A0A6N1BF96_9BURK</name>
<dbReference type="InterPro" id="IPR004675">
    <property type="entry name" value="AhpD_core"/>
</dbReference>
<dbReference type="EMBL" id="CP098736">
    <property type="protein sequence ID" value="USE79327.1"/>
    <property type="molecule type" value="Genomic_DNA"/>
</dbReference>
<evidence type="ECO:0000256" key="1">
    <source>
        <dbReference type="SAM" id="MobiDB-lite"/>
    </source>
</evidence>
<evidence type="ECO:0000259" key="2">
    <source>
        <dbReference type="Pfam" id="PF02627"/>
    </source>
</evidence>
<protein>
    <submittedName>
        <fullName evidence="3">Peroxidase-related enzyme</fullName>
    </submittedName>
</protein>
<sequence length="209" mass="23192">MSESQQASPSSTASADKPISRYPVPTLEQVPDDIRERILAVQEKAGFVPNVFLALAHRPAEFRAFFAYHDALMDKEGGLTKGEREMIVVATSGVNQCLYCVVAHGAILRIYEKKPLLADQVAVNYRKADLPPRQRAMLDFAMKVCQASHEIDEADFDALRPHGFSDEDAWDIAAITAFFGLSNRMANTIGMRPNDEFFLMGRVPKAKSS</sequence>
<dbReference type="GO" id="GO:0051920">
    <property type="term" value="F:peroxiredoxin activity"/>
    <property type="evidence" value="ECO:0007669"/>
    <property type="project" value="InterPro"/>
</dbReference>
<dbReference type="InterPro" id="IPR010195">
    <property type="entry name" value="Uncharacterised_peroxidase-rel"/>
</dbReference>
<dbReference type="SUPFAM" id="SSF69118">
    <property type="entry name" value="AhpD-like"/>
    <property type="match status" value="1"/>
</dbReference>
<evidence type="ECO:0000313" key="5">
    <source>
        <dbReference type="Proteomes" id="UP000542973"/>
    </source>
</evidence>
<dbReference type="PANTHER" id="PTHR35446:SF2">
    <property type="entry name" value="CARBOXYMUCONOLACTONE DECARBOXYLASE-LIKE DOMAIN-CONTAINING PROTEIN"/>
    <property type="match status" value="1"/>
</dbReference>
<keyword evidence="3" id="KW-0560">Oxidoreductase</keyword>
<dbReference type="Gene3D" id="1.20.1290.10">
    <property type="entry name" value="AhpD-like"/>
    <property type="match status" value="1"/>
</dbReference>
<organism evidence="3 5">
    <name type="scientific">Cupriavidus gilardii</name>
    <dbReference type="NCBI Taxonomy" id="82541"/>
    <lineage>
        <taxon>Bacteria</taxon>
        <taxon>Pseudomonadati</taxon>
        <taxon>Pseudomonadota</taxon>
        <taxon>Betaproteobacteria</taxon>
        <taxon>Burkholderiales</taxon>
        <taxon>Burkholderiaceae</taxon>
        <taxon>Cupriavidus</taxon>
    </lineage>
</organism>
<evidence type="ECO:0000313" key="3">
    <source>
        <dbReference type="EMBL" id="NNH09372.1"/>
    </source>
</evidence>
<dbReference type="AlphaFoldDB" id="A0A6N1BF96"/>
<keyword evidence="6" id="KW-1185">Reference proteome</keyword>
<dbReference type="RefSeq" id="WP_053821345.1">
    <property type="nucleotide sequence ID" value="NZ_BAAAEB010000007.1"/>
</dbReference>